<reference evidence="8 9" key="1">
    <citation type="journal article" date="2016" name="Nat. Commun.">
        <title>Thousands of microbial genomes shed light on interconnected biogeochemical processes in an aquifer system.</title>
        <authorList>
            <person name="Anantharaman K."/>
            <person name="Brown C.T."/>
            <person name="Hug L.A."/>
            <person name="Sharon I."/>
            <person name="Castelle C.J."/>
            <person name="Probst A.J."/>
            <person name="Thomas B.C."/>
            <person name="Singh A."/>
            <person name="Wilkins M.J."/>
            <person name="Karaoz U."/>
            <person name="Brodie E.L."/>
            <person name="Williams K.H."/>
            <person name="Hubbard S.S."/>
            <person name="Banfield J.F."/>
        </authorList>
    </citation>
    <scope>NUCLEOTIDE SEQUENCE [LARGE SCALE GENOMIC DNA]</scope>
</reference>
<sequence length="327" mass="36780">MIDMDIVGRTSRFLWLWVIGFIIATASLLLVLFWWQTRPPADFPINTTITITRGLSAAAIVEKLEEAKAVRSSLLAHIILITWHDPNNVKAGSYYFDTPLTAFSVIDRITRDADGDTLVRLTLPEGYTTKEFALLAAEGLSQFDGTEFLNSAAGMEGYLFPDTYYIPEDFTAAELLTLLKTTYEQKVASRKEPMASHPLKEDGVIVLASLLEREANTEESMRIVSGILQKRLQLGMRLQTDASIEYALGRPLSDLRAEDLERDTPYNTYKYAGLTPTPIGNPGLNSIDAVLEPEDTEYLYYITDEEGNFHYAKTFDEHRANIAKYLK</sequence>
<keyword evidence="2 7" id="KW-0812">Transmembrane</keyword>
<dbReference type="PANTHER" id="PTHR30518:SF2">
    <property type="entry name" value="ENDOLYTIC MUREIN TRANSGLYCOSYLASE"/>
    <property type="match status" value="1"/>
</dbReference>
<dbReference type="EC" id="4.2.2.29" evidence="7"/>
<comment type="function">
    <text evidence="7">Functions as a peptidoglycan terminase that cleaves nascent peptidoglycan strands endolytically to terminate their elongation.</text>
</comment>
<comment type="subcellular location">
    <subcellularLocation>
        <location evidence="7">Cell membrane</location>
        <topology evidence="7">Single-pass membrane protein</topology>
    </subcellularLocation>
</comment>
<organism evidence="8 9">
    <name type="scientific">Candidatus Kaiserbacteria bacterium RIFOXYB1_FULL_46_14</name>
    <dbReference type="NCBI Taxonomy" id="1798531"/>
    <lineage>
        <taxon>Bacteria</taxon>
        <taxon>Candidatus Kaiseribacteriota</taxon>
    </lineage>
</organism>
<evidence type="ECO:0000256" key="3">
    <source>
        <dbReference type="ARBA" id="ARBA00022989"/>
    </source>
</evidence>
<dbReference type="STRING" id="1798531.A2392_01615"/>
<dbReference type="EMBL" id="MFMS01000002">
    <property type="protein sequence ID" value="OGG86140.1"/>
    <property type="molecule type" value="Genomic_DNA"/>
</dbReference>
<comment type="caution">
    <text evidence="8">The sequence shown here is derived from an EMBL/GenBank/DDBJ whole genome shotgun (WGS) entry which is preliminary data.</text>
</comment>
<gene>
    <name evidence="7" type="primary">mltG</name>
    <name evidence="8" type="ORF">A2392_01615</name>
</gene>
<feature type="transmembrane region" description="Helical" evidence="7">
    <location>
        <begin position="12"/>
        <end position="35"/>
    </location>
</feature>
<comment type="similarity">
    <text evidence="7">Belongs to the transglycosylase MltG family.</text>
</comment>
<evidence type="ECO:0000256" key="5">
    <source>
        <dbReference type="ARBA" id="ARBA00023239"/>
    </source>
</evidence>
<dbReference type="PANTHER" id="PTHR30518">
    <property type="entry name" value="ENDOLYTIC MUREIN TRANSGLYCOSYLASE"/>
    <property type="match status" value="1"/>
</dbReference>
<keyword evidence="5 7" id="KW-0456">Lyase</keyword>
<dbReference type="AlphaFoldDB" id="A0A1F6FJW5"/>
<accession>A0A1F6FJW5</accession>
<dbReference type="NCBIfam" id="TIGR00247">
    <property type="entry name" value="endolytic transglycosylase MltG"/>
    <property type="match status" value="1"/>
</dbReference>
<dbReference type="GO" id="GO:0005886">
    <property type="term" value="C:plasma membrane"/>
    <property type="evidence" value="ECO:0007669"/>
    <property type="project" value="UniProtKB-SubCell"/>
</dbReference>
<evidence type="ECO:0000313" key="9">
    <source>
        <dbReference type="Proteomes" id="UP000177395"/>
    </source>
</evidence>
<feature type="site" description="Important for catalytic activity" evidence="7">
    <location>
        <position position="214"/>
    </location>
</feature>
<proteinExistence type="inferred from homology"/>
<evidence type="ECO:0000256" key="7">
    <source>
        <dbReference type="HAMAP-Rule" id="MF_02065"/>
    </source>
</evidence>
<dbReference type="HAMAP" id="MF_02065">
    <property type="entry name" value="MltG"/>
    <property type="match status" value="1"/>
</dbReference>
<dbReference type="GO" id="GO:0008932">
    <property type="term" value="F:lytic endotransglycosylase activity"/>
    <property type="evidence" value="ECO:0007669"/>
    <property type="project" value="UniProtKB-UniRule"/>
</dbReference>
<dbReference type="Proteomes" id="UP000177395">
    <property type="component" value="Unassembled WGS sequence"/>
</dbReference>
<keyword evidence="3 7" id="KW-1133">Transmembrane helix</keyword>
<dbReference type="Gene3D" id="3.30.1490.480">
    <property type="entry name" value="Endolytic murein transglycosylase"/>
    <property type="match status" value="1"/>
</dbReference>
<evidence type="ECO:0000256" key="4">
    <source>
        <dbReference type="ARBA" id="ARBA00023136"/>
    </source>
</evidence>
<name>A0A1F6FJW5_9BACT</name>
<protein>
    <recommendedName>
        <fullName evidence="7">Endolytic murein transglycosylase</fullName>
        <ecNumber evidence="7">4.2.2.29</ecNumber>
    </recommendedName>
    <alternativeName>
        <fullName evidence="7">Peptidoglycan lytic transglycosylase</fullName>
    </alternativeName>
    <alternativeName>
        <fullName evidence="7">Peptidoglycan polymerization terminase</fullName>
    </alternativeName>
</protein>
<dbReference type="GO" id="GO:0009252">
    <property type="term" value="P:peptidoglycan biosynthetic process"/>
    <property type="evidence" value="ECO:0007669"/>
    <property type="project" value="UniProtKB-UniRule"/>
</dbReference>
<evidence type="ECO:0000256" key="6">
    <source>
        <dbReference type="ARBA" id="ARBA00023316"/>
    </source>
</evidence>
<dbReference type="GO" id="GO:0071555">
    <property type="term" value="P:cell wall organization"/>
    <property type="evidence" value="ECO:0007669"/>
    <property type="project" value="UniProtKB-KW"/>
</dbReference>
<evidence type="ECO:0000313" key="8">
    <source>
        <dbReference type="EMBL" id="OGG86140.1"/>
    </source>
</evidence>
<dbReference type="Pfam" id="PF02618">
    <property type="entry name" value="YceG"/>
    <property type="match status" value="1"/>
</dbReference>
<comment type="catalytic activity">
    <reaction evidence="7">
        <text>a peptidoglycan chain = a peptidoglycan chain with N-acetyl-1,6-anhydromuramyl-[peptide] at the reducing end + a peptidoglycan chain with N-acetylglucosamine at the non-reducing end.</text>
        <dbReference type="EC" id="4.2.2.29"/>
    </reaction>
</comment>
<evidence type="ECO:0000256" key="1">
    <source>
        <dbReference type="ARBA" id="ARBA00022475"/>
    </source>
</evidence>
<dbReference type="InterPro" id="IPR003770">
    <property type="entry name" value="MLTG-like"/>
</dbReference>
<evidence type="ECO:0000256" key="2">
    <source>
        <dbReference type="ARBA" id="ARBA00022692"/>
    </source>
</evidence>
<keyword evidence="4 7" id="KW-0472">Membrane</keyword>
<keyword evidence="6 7" id="KW-0961">Cell wall biogenesis/degradation</keyword>
<keyword evidence="1 7" id="KW-1003">Cell membrane</keyword>